<keyword evidence="1" id="KW-0677">Repeat</keyword>
<keyword evidence="4" id="KW-0812">Transmembrane</keyword>
<dbReference type="Pfam" id="PF13812">
    <property type="entry name" value="PPR_3"/>
    <property type="match status" value="4"/>
</dbReference>
<dbReference type="InterPro" id="IPR033443">
    <property type="entry name" value="PROP1-like_PPR_dom"/>
</dbReference>
<dbReference type="PANTHER" id="PTHR47447">
    <property type="entry name" value="OS03G0856100 PROTEIN"/>
    <property type="match status" value="1"/>
</dbReference>
<name>A0A0G4HNK8_9ALVE</name>
<feature type="repeat" description="PPR" evidence="2">
    <location>
        <begin position="990"/>
        <end position="1025"/>
    </location>
</feature>
<organism evidence="6">
    <name type="scientific">Chromera velia CCMP2878</name>
    <dbReference type="NCBI Taxonomy" id="1169474"/>
    <lineage>
        <taxon>Eukaryota</taxon>
        <taxon>Sar</taxon>
        <taxon>Alveolata</taxon>
        <taxon>Colpodellida</taxon>
        <taxon>Chromeraceae</taxon>
        <taxon>Chromera</taxon>
    </lineage>
</organism>
<dbReference type="Pfam" id="PF17177">
    <property type="entry name" value="PPR_long"/>
    <property type="match status" value="1"/>
</dbReference>
<dbReference type="InterPro" id="IPR002885">
    <property type="entry name" value="PPR_rpt"/>
</dbReference>
<feature type="repeat" description="PPR" evidence="2">
    <location>
        <begin position="1064"/>
        <end position="1101"/>
    </location>
</feature>
<feature type="repeat" description="PPR" evidence="2">
    <location>
        <begin position="363"/>
        <end position="400"/>
    </location>
</feature>
<feature type="transmembrane region" description="Helical" evidence="4">
    <location>
        <begin position="20"/>
        <end position="43"/>
    </location>
</feature>
<feature type="compositionally biased region" description="Basic and acidic residues" evidence="3">
    <location>
        <begin position="231"/>
        <end position="242"/>
    </location>
</feature>
<feature type="repeat" description="PPR" evidence="2">
    <location>
        <begin position="1140"/>
        <end position="1177"/>
    </location>
</feature>
<proteinExistence type="predicted"/>
<dbReference type="PhylomeDB" id="A0A0G4HNK8"/>
<dbReference type="Pfam" id="PF13041">
    <property type="entry name" value="PPR_2"/>
    <property type="match status" value="3"/>
</dbReference>
<feature type="region of interest" description="Disordered" evidence="3">
    <location>
        <begin position="1419"/>
        <end position="1441"/>
    </location>
</feature>
<keyword evidence="4" id="KW-1133">Transmembrane helix</keyword>
<feature type="repeat" description="PPR" evidence="2">
    <location>
        <begin position="874"/>
        <end position="911"/>
    </location>
</feature>
<feature type="repeat" description="PPR" evidence="2">
    <location>
        <begin position="669"/>
        <end position="706"/>
    </location>
</feature>
<dbReference type="NCBIfam" id="TIGR00756">
    <property type="entry name" value="PPR"/>
    <property type="match status" value="2"/>
</dbReference>
<dbReference type="VEuPathDB" id="CryptoDB:Cvel_7616"/>
<feature type="repeat" description="PPR" evidence="2">
    <location>
        <begin position="555"/>
        <end position="592"/>
    </location>
</feature>
<evidence type="ECO:0000313" key="6">
    <source>
        <dbReference type="EMBL" id="CEM45722.1"/>
    </source>
</evidence>
<feature type="repeat" description="PPR" evidence="2">
    <location>
        <begin position="1026"/>
        <end position="1063"/>
    </location>
</feature>
<protein>
    <recommendedName>
        <fullName evidence="5">PROP1-like PPR domain-containing protein</fullName>
    </recommendedName>
</protein>
<evidence type="ECO:0000256" key="3">
    <source>
        <dbReference type="SAM" id="MobiDB-lite"/>
    </source>
</evidence>
<dbReference type="InterPro" id="IPR011990">
    <property type="entry name" value="TPR-like_helical_dom_sf"/>
</dbReference>
<dbReference type="Gene3D" id="1.25.40.10">
    <property type="entry name" value="Tetratricopeptide repeat domain"/>
    <property type="match status" value="6"/>
</dbReference>
<feature type="repeat" description="PPR" evidence="2">
    <location>
        <begin position="593"/>
        <end position="630"/>
    </location>
</feature>
<feature type="repeat" description="PPR" evidence="2">
    <location>
        <begin position="287"/>
        <end position="324"/>
    </location>
</feature>
<feature type="compositionally biased region" description="Gly residues" evidence="3">
    <location>
        <begin position="1419"/>
        <end position="1433"/>
    </location>
</feature>
<evidence type="ECO:0000256" key="1">
    <source>
        <dbReference type="ARBA" id="ARBA00022737"/>
    </source>
</evidence>
<reference evidence="6" key="1">
    <citation type="submission" date="2014-11" db="EMBL/GenBank/DDBJ databases">
        <authorList>
            <person name="Otto D Thomas"/>
            <person name="Naeem Raeece"/>
        </authorList>
    </citation>
    <scope>NUCLEOTIDE SEQUENCE</scope>
</reference>
<dbReference type="PANTHER" id="PTHR47447:SF17">
    <property type="entry name" value="OS12G0638900 PROTEIN"/>
    <property type="match status" value="1"/>
</dbReference>
<feature type="region of interest" description="Disordered" evidence="3">
    <location>
        <begin position="99"/>
        <end position="139"/>
    </location>
</feature>
<sequence>MVIQTWYTDRGQSRPAPRQVLALLLLFWGGVLCLSVVCCVASPRSPPFSSSSFSPSVVGFEGRSRLLRTRRKGSVRAAEFGGGSVPLFAFCLRERLMDGPGSRSTVPPQRPRGREGTSPFGGGKLVGVRAREKNLDPGDRSRLSVSVLLSEEAKAEIKSAIETDGMGDGTSGKRLQSERWPSANGGRPSIRFRTQRGDGNGTDPSVLPAPVSQPGEKRLLQEANGRKGRNEKKEVFRGERERPESRVRWFGEQMNNVLMRARKGQVEDRKEVLFIFEQLKKEGLRGDVYIYTAAIQALSTGPLFMGCDIALELFDEMKSLGVEPNVSTYKAALNAAESIRGGSDWQRSLSLIEEMKQKSLEIDVEVFDTLIFSMAKSPGGSQFETAFKLFEEMKGLGLEPAENTYMALIKTCAKAKDGSRWREAWNLISELKEKGVLPKRRIYEMTLIALSHFVWEGSRWREALVLFEEMKQRGEMLPDLSPSICARFITAVAKGGAQWEKALEVFQDLKESGVRPDTGLYNSVLSALENAERGGKWEKIFELYEEMQRSSVKPDLRTYNILLKAMAYWRGGSQWERAEQTFAEMKRSGVQPDWLTFVALISALTKAPGGSQWQKALGYFEEMERSGVGINTHVCNRVLFALLNAKEGSKWEEALGVYEITKEKRVAPDATTYRHLINCLTLAAGGSQWEKALELFEEMKRDGVQRNTKLYGILIRSLVKDVSVEEGGQWERVLGLYEEMVLKERYRLNPTQSVVLQVACALNFARKAGQEERVSQALEELQMKGVDISLISYRRVVGRFVDTVRNLLQGEKRGHAVWNDVLRRLKRLGFHGVSTDVELCNRLLEVAASLPGGSQWEFSLLLLDHMKERGVQPDEMTWRSVIDALSRAPRGSQWARALSVFDQMQSEGCTPTSDTFAVLIQALGRARGWSQWKKALGIFQTMRNSGIVPTSRVFVCLLRALEKSGETQSTCLSVATRLFDDIKAAGVVPNVDMYNALISILAKNTGDTLAAVKMLGEMTRDGCEPTSTTFNLILNGFANTAGGSQCEWAQYLFRVMKQRGVKPTLITYSTMINVMSNACDGSKWEEALELFEEMKEQKVMPDSITYNTLIKAMRTIPGDSQWEKAIEVFEEMKNQGIQPDPYSYSNLFRCFANAEGGSKVDEALFYFQDMRAQGVQPNMRNFQELIGVFERASDLNEISVEEREKREMFLNRWFVDVLRTLGGLKLNGADFLQNASPTESPPLPRTSVPPAGVLCQLFGQAQACMGVRLQMDPGFLSRQELVCVYFDTMCEHLSISPADFLPLFSVSEILPRVLHVQTSSRLILASAFVRLQEHYEGQSSEFRGQSFGLEAFRSWYRQQSQTPGAEGWCYYLQWPGFNVPSWVLHNCGAPKGLEGGLRPIEHALFQTISNVAHRVSKGVGGGGGLKTTGARLGGEGKGDEAQTEFDRMPFTLPEEPFYVIGTCEEDREAREKEPGERNHCENSCGSVDEDCGRENVEVEEDETLQHEMAHGLFFTNEDYRVAVQAEIGRLDDDVRAKVHSKLLALGYCDDPEILEDETQAYMIAGEVFEGDSELREGAGVEKTIQEVKRLWRMVVRKEKAKLLVNAEA</sequence>
<dbReference type="Pfam" id="PF01535">
    <property type="entry name" value="PPR"/>
    <property type="match status" value="2"/>
</dbReference>
<feature type="domain" description="PROP1-like PPR" evidence="5">
    <location>
        <begin position="343"/>
        <end position="451"/>
    </location>
</feature>
<feature type="repeat" description="PPR" evidence="2">
    <location>
        <begin position="481"/>
        <end position="516"/>
    </location>
</feature>
<feature type="repeat" description="PPR" evidence="2">
    <location>
        <begin position="517"/>
        <end position="554"/>
    </location>
</feature>
<feature type="compositionally biased region" description="Basic and acidic residues" evidence="3">
    <location>
        <begin position="129"/>
        <end position="139"/>
    </location>
</feature>
<feature type="repeat" description="PPR" evidence="2">
    <location>
        <begin position="912"/>
        <end position="949"/>
    </location>
</feature>
<evidence type="ECO:0000259" key="5">
    <source>
        <dbReference type="Pfam" id="PF17177"/>
    </source>
</evidence>
<keyword evidence="4" id="KW-0472">Membrane</keyword>
<feature type="repeat" description="PPR" evidence="2">
    <location>
        <begin position="401"/>
        <end position="438"/>
    </location>
</feature>
<evidence type="ECO:0000256" key="4">
    <source>
        <dbReference type="SAM" id="Phobius"/>
    </source>
</evidence>
<evidence type="ECO:0000256" key="2">
    <source>
        <dbReference type="PROSITE-ProRule" id="PRU00708"/>
    </source>
</evidence>
<dbReference type="EMBL" id="CDMZ01003260">
    <property type="protein sequence ID" value="CEM45722.1"/>
    <property type="molecule type" value="Genomic_DNA"/>
</dbReference>
<feature type="region of interest" description="Disordered" evidence="3">
    <location>
        <begin position="159"/>
        <end position="242"/>
    </location>
</feature>
<accession>A0A0G4HNK8</accession>
<gene>
    <name evidence="6" type="ORF">Cvel_7616</name>
</gene>
<feature type="repeat" description="PPR" evidence="2">
    <location>
        <begin position="1102"/>
        <end position="1139"/>
    </location>
</feature>
<dbReference type="PROSITE" id="PS51375">
    <property type="entry name" value="PPR"/>
    <property type="match status" value="15"/>
</dbReference>